<keyword evidence="3" id="KW-1185">Reference proteome</keyword>
<keyword evidence="1" id="KW-1133">Transmembrane helix</keyword>
<proteinExistence type="predicted"/>
<dbReference type="AlphaFoldDB" id="A0A9P6AG03"/>
<dbReference type="Proteomes" id="UP000886523">
    <property type="component" value="Unassembled WGS sequence"/>
</dbReference>
<organism evidence="2 3">
    <name type="scientific">Hydnum rufescens UP504</name>
    <dbReference type="NCBI Taxonomy" id="1448309"/>
    <lineage>
        <taxon>Eukaryota</taxon>
        <taxon>Fungi</taxon>
        <taxon>Dikarya</taxon>
        <taxon>Basidiomycota</taxon>
        <taxon>Agaricomycotina</taxon>
        <taxon>Agaricomycetes</taxon>
        <taxon>Cantharellales</taxon>
        <taxon>Hydnaceae</taxon>
        <taxon>Hydnum</taxon>
    </lineage>
</organism>
<evidence type="ECO:0000313" key="3">
    <source>
        <dbReference type="Proteomes" id="UP000886523"/>
    </source>
</evidence>
<accession>A0A9P6AG03</accession>
<protein>
    <submittedName>
        <fullName evidence="2">Uncharacterized protein</fullName>
    </submittedName>
</protein>
<keyword evidence="1" id="KW-0812">Transmembrane</keyword>
<gene>
    <name evidence="2" type="ORF">BS47DRAFT_600984</name>
</gene>
<reference evidence="2" key="1">
    <citation type="journal article" date="2020" name="Nat. Commun.">
        <title>Large-scale genome sequencing of mycorrhizal fungi provides insights into the early evolution of symbiotic traits.</title>
        <authorList>
            <person name="Miyauchi S."/>
            <person name="Kiss E."/>
            <person name="Kuo A."/>
            <person name="Drula E."/>
            <person name="Kohler A."/>
            <person name="Sanchez-Garcia M."/>
            <person name="Morin E."/>
            <person name="Andreopoulos B."/>
            <person name="Barry K.W."/>
            <person name="Bonito G."/>
            <person name="Buee M."/>
            <person name="Carver A."/>
            <person name="Chen C."/>
            <person name="Cichocki N."/>
            <person name="Clum A."/>
            <person name="Culley D."/>
            <person name="Crous P.W."/>
            <person name="Fauchery L."/>
            <person name="Girlanda M."/>
            <person name="Hayes R.D."/>
            <person name="Keri Z."/>
            <person name="LaButti K."/>
            <person name="Lipzen A."/>
            <person name="Lombard V."/>
            <person name="Magnuson J."/>
            <person name="Maillard F."/>
            <person name="Murat C."/>
            <person name="Nolan M."/>
            <person name="Ohm R.A."/>
            <person name="Pangilinan J."/>
            <person name="Pereira M.F."/>
            <person name="Perotto S."/>
            <person name="Peter M."/>
            <person name="Pfister S."/>
            <person name="Riley R."/>
            <person name="Sitrit Y."/>
            <person name="Stielow J.B."/>
            <person name="Szollosi G."/>
            <person name="Zifcakova L."/>
            <person name="Stursova M."/>
            <person name="Spatafora J.W."/>
            <person name="Tedersoo L."/>
            <person name="Vaario L.M."/>
            <person name="Yamada A."/>
            <person name="Yan M."/>
            <person name="Wang P."/>
            <person name="Xu J."/>
            <person name="Bruns T."/>
            <person name="Baldrian P."/>
            <person name="Vilgalys R."/>
            <person name="Dunand C."/>
            <person name="Henrissat B."/>
            <person name="Grigoriev I.V."/>
            <person name="Hibbett D."/>
            <person name="Nagy L.G."/>
            <person name="Martin F.M."/>
        </authorList>
    </citation>
    <scope>NUCLEOTIDE SEQUENCE</scope>
    <source>
        <strain evidence="2">UP504</strain>
    </source>
</reference>
<feature type="transmembrane region" description="Helical" evidence="1">
    <location>
        <begin position="243"/>
        <end position="267"/>
    </location>
</feature>
<evidence type="ECO:0000256" key="1">
    <source>
        <dbReference type="SAM" id="Phobius"/>
    </source>
</evidence>
<dbReference type="EMBL" id="MU129185">
    <property type="protein sequence ID" value="KAF9504917.1"/>
    <property type="molecule type" value="Genomic_DNA"/>
</dbReference>
<comment type="caution">
    <text evidence="2">The sequence shown here is derived from an EMBL/GenBank/DDBJ whole genome shotgun (WGS) entry which is preliminary data.</text>
</comment>
<dbReference type="OrthoDB" id="10526845at2759"/>
<evidence type="ECO:0000313" key="2">
    <source>
        <dbReference type="EMBL" id="KAF9504917.1"/>
    </source>
</evidence>
<keyword evidence="1" id="KW-0472">Membrane</keyword>
<sequence length="339" mass="38017">MDDLYKFYYKIEVADFAEYCFDQPTAKTWFDKLKAYVESDSFVAQWVSLNSDINYKEGSRSIMEASVKFNILEDVGYPNVASKGRQTPDIIKTLASSAAMASFATSVKFDPGLEKDTCVINDVGTSTEEEIRKKYGSLIQAWAQLQELMLAYGSTRAFSDWFLKVLRHYGEGGREGFLGWLQLAGEQMRNIWNKFKKGKPREEIVEEFTEAVVELAEEPMKDPKRWEKISKAWNKFKGGVKAVFAHLALVACAAALIAVAAGQWGAVDPAVRVYLGLEAFAYALRGLKLFASTTLGKLIKTKLLDNKLFLERVGEWFSKEGVPKDIPGPLSLGNSSERM</sequence>
<name>A0A9P6AG03_9AGAM</name>